<evidence type="ECO:0000256" key="3">
    <source>
        <dbReference type="ARBA" id="ARBA00023211"/>
    </source>
</evidence>
<keyword evidence="4 6" id="KW-0413">Isomerase</keyword>
<sequence length="498" mass="54494">MDSFQTALPPAKTRRKARVGLVAGGLGTYWPQFPDLLPQLEQSAEFVAERFREFDADVVDVGFISDARDGDRAAEVLRRADCDIIVLFLTTYLTASMVMPIAKRSNAPILVIDLQPTEKMDHATFDTGAWLAYCGQCSVPELGNVFRRSGVPFRSVSGWLNQPSAWRRIEQWINAAQVRATLRHARHGLMGHVYPGMLDVSTDMTLLPATFGSHVEVLEFDDLRVRVASVTDREVTERMDLAREIFAVDSTVDEDDFFWGAKVSVGLDRLVDDFGLDSLAYYHRGLDGEQHERLGAGMILGASLLTARGIPTTGEFELRTSVAQLVTQVVGAGGSFCEIQALNFEDDVVEMGHDGPAHLGVASREPTLRGLGVYHGKRGWGVSVEFDVQHGPVTVLGLGQDADGSLSLIASEGEVVPGPLLAIGNTTSRVDFGRDPGEWVDEWSGTGVAHHWSLSTGHRSGDYRAAAQLLGIDFREVRGITDHARSSDRPITRRETHA</sequence>
<keyword evidence="5" id="KW-0119">Carbohydrate metabolism</keyword>
<dbReference type="Proteomes" id="UP000602395">
    <property type="component" value="Unassembled WGS sequence"/>
</dbReference>
<keyword evidence="3" id="KW-0464">Manganese</keyword>
<dbReference type="PANTHER" id="PTHR38464:SF1">
    <property type="entry name" value="L-ARABINOSE ISOMERASE"/>
    <property type="match status" value="1"/>
</dbReference>
<comment type="caution">
    <text evidence="6">The sequence shown here is derived from an EMBL/GenBank/DDBJ whole genome shotgun (WGS) entry which is preliminary data.</text>
</comment>
<evidence type="ECO:0000313" key="7">
    <source>
        <dbReference type="Proteomes" id="UP000602395"/>
    </source>
</evidence>
<dbReference type="SUPFAM" id="SSF50443">
    <property type="entry name" value="FucI/AraA C-terminal domain-like"/>
    <property type="match status" value="1"/>
</dbReference>
<organism evidence="6 7">
    <name type="scientific">Gordonia hankookensis</name>
    <dbReference type="NCBI Taxonomy" id="589403"/>
    <lineage>
        <taxon>Bacteria</taxon>
        <taxon>Bacillati</taxon>
        <taxon>Actinomycetota</taxon>
        <taxon>Actinomycetes</taxon>
        <taxon>Mycobacteriales</taxon>
        <taxon>Gordoniaceae</taxon>
        <taxon>Gordonia</taxon>
    </lineage>
</organism>
<keyword evidence="2" id="KW-0054">Arabinose catabolism</keyword>
<dbReference type="InterPro" id="IPR009015">
    <property type="entry name" value="Fucose_isomerase_N/cen_sf"/>
</dbReference>
<dbReference type="CDD" id="cd00578">
    <property type="entry name" value="L-fuc_L-ara-isomerases"/>
    <property type="match status" value="1"/>
</dbReference>
<dbReference type="InterPro" id="IPR003762">
    <property type="entry name" value="Lara_isomerase"/>
</dbReference>
<reference evidence="6 7" key="1">
    <citation type="submission" date="2020-09" db="EMBL/GenBank/DDBJ databases">
        <title>Novel species in genus Gordonia.</title>
        <authorList>
            <person name="Zhang G."/>
        </authorList>
    </citation>
    <scope>NUCLEOTIDE SEQUENCE [LARGE SCALE GENOMIC DNA]</scope>
    <source>
        <strain evidence="6 7">ON-33</strain>
    </source>
</reference>
<gene>
    <name evidence="6" type="ORF">IDF66_13675</name>
</gene>
<accession>A0ABR7WCW7</accession>
<name>A0ABR7WCW7_9ACTN</name>
<evidence type="ECO:0000256" key="5">
    <source>
        <dbReference type="ARBA" id="ARBA00023277"/>
    </source>
</evidence>
<dbReference type="EMBL" id="JACWMS010000002">
    <property type="protein sequence ID" value="MBD1320631.1"/>
    <property type="molecule type" value="Genomic_DNA"/>
</dbReference>
<evidence type="ECO:0000313" key="6">
    <source>
        <dbReference type="EMBL" id="MBD1320631.1"/>
    </source>
</evidence>
<evidence type="ECO:0000256" key="1">
    <source>
        <dbReference type="ARBA" id="ARBA00022723"/>
    </source>
</evidence>
<dbReference type="SUPFAM" id="SSF53743">
    <property type="entry name" value="FucI/AraA N-terminal and middle domains"/>
    <property type="match status" value="1"/>
</dbReference>
<dbReference type="GO" id="GO:0016853">
    <property type="term" value="F:isomerase activity"/>
    <property type="evidence" value="ECO:0007669"/>
    <property type="project" value="UniProtKB-KW"/>
</dbReference>
<keyword evidence="1" id="KW-0479">Metal-binding</keyword>
<keyword evidence="7" id="KW-1185">Reference proteome</keyword>
<proteinExistence type="predicted"/>
<evidence type="ECO:0000256" key="2">
    <source>
        <dbReference type="ARBA" id="ARBA00022935"/>
    </source>
</evidence>
<dbReference type="InterPro" id="IPR038583">
    <property type="entry name" value="AraA_N_sf"/>
</dbReference>
<protein>
    <submittedName>
        <fullName evidence="6">L-fucose/L-arabinose isomerase family protein</fullName>
    </submittedName>
</protein>
<dbReference type="Gene3D" id="3.40.50.10940">
    <property type="match status" value="1"/>
</dbReference>
<dbReference type="InterPro" id="IPR004216">
    <property type="entry name" value="Fuc/Ara_isomerase_C"/>
</dbReference>
<dbReference type="PANTHER" id="PTHR38464">
    <property type="entry name" value="L-ARABINOSE ISOMERASE"/>
    <property type="match status" value="1"/>
</dbReference>
<evidence type="ECO:0000256" key="4">
    <source>
        <dbReference type="ARBA" id="ARBA00023235"/>
    </source>
</evidence>